<dbReference type="PANTHER" id="PTHR31404">
    <property type="entry name" value="MITOCHONDRIAL GENOME MAINTENANCE PROTEIN MGM101"/>
    <property type="match status" value="1"/>
</dbReference>
<dbReference type="STRING" id="294747.C5MF24"/>
<dbReference type="Pfam" id="PF06420">
    <property type="entry name" value="Mgm101p"/>
    <property type="match status" value="1"/>
</dbReference>
<dbReference type="InterPro" id="IPR009446">
    <property type="entry name" value="Mgm101"/>
</dbReference>
<keyword evidence="6" id="KW-0238">DNA-binding</keyword>
<evidence type="ECO:0000256" key="5">
    <source>
        <dbReference type="ARBA" id="ARBA00022946"/>
    </source>
</evidence>
<dbReference type="OrthoDB" id="17164at2759"/>
<dbReference type="GO" id="GO:0000725">
    <property type="term" value="P:recombinational repair"/>
    <property type="evidence" value="ECO:0007669"/>
    <property type="project" value="EnsemblFungi"/>
</dbReference>
<proteinExistence type="inferred from homology"/>
<keyword evidence="8" id="KW-0234">DNA repair</keyword>
<evidence type="ECO:0000256" key="3">
    <source>
        <dbReference type="ARBA" id="ARBA00013628"/>
    </source>
</evidence>
<dbReference type="VEuPathDB" id="FungiDB:CTRG_04667"/>
<dbReference type="PANTHER" id="PTHR31404:SF0">
    <property type="entry name" value="MITOCHONDRIAL GENOME MAINTENANCE PROTEIN MGM101"/>
    <property type="match status" value="1"/>
</dbReference>
<keyword evidence="4" id="KW-0227">DNA damage</keyword>
<keyword evidence="5" id="KW-0809">Transit peptide</keyword>
<dbReference type="GO" id="GO:0000262">
    <property type="term" value="C:mitochondrial chromosome"/>
    <property type="evidence" value="ECO:0007669"/>
    <property type="project" value="InterPro"/>
</dbReference>
<comment type="subcellular location">
    <subcellularLocation>
        <location evidence="1">Mitochondrion matrix</location>
        <location evidence="1">Mitochondrion nucleoid</location>
    </subcellularLocation>
</comment>
<comment type="similarity">
    <text evidence="2">Belongs to the MGM101 family.</text>
</comment>
<name>C5MF24_CANTT</name>
<dbReference type="KEGG" id="ctp:CTRG_04667"/>
<keyword evidence="7" id="KW-0496">Mitochondrion</keyword>
<reference evidence="10 11" key="1">
    <citation type="journal article" date="2009" name="Nature">
        <title>Evolution of pathogenicity and sexual reproduction in eight Candida genomes.</title>
        <authorList>
            <person name="Butler G."/>
            <person name="Rasmussen M.D."/>
            <person name="Lin M.F."/>
            <person name="Santos M.A."/>
            <person name="Sakthikumar S."/>
            <person name="Munro C.A."/>
            <person name="Rheinbay E."/>
            <person name="Grabherr M."/>
            <person name="Forche A."/>
            <person name="Reedy J.L."/>
            <person name="Agrafioti I."/>
            <person name="Arnaud M.B."/>
            <person name="Bates S."/>
            <person name="Brown A.J."/>
            <person name="Brunke S."/>
            <person name="Costanzo M.C."/>
            <person name="Fitzpatrick D.A."/>
            <person name="de Groot P.W."/>
            <person name="Harris D."/>
            <person name="Hoyer L.L."/>
            <person name="Hube B."/>
            <person name="Klis F.M."/>
            <person name="Kodira C."/>
            <person name="Lennard N."/>
            <person name="Logue M.E."/>
            <person name="Martin R."/>
            <person name="Neiman A.M."/>
            <person name="Nikolaou E."/>
            <person name="Quail M.A."/>
            <person name="Quinn J."/>
            <person name="Santos M.C."/>
            <person name="Schmitzberger F.F."/>
            <person name="Sherlock G."/>
            <person name="Shah P."/>
            <person name="Silverstein K.A."/>
            <person name="Skrzypek M.S."/>
            <person name="Soll D."/>
            <person name="Staggs R."/>
            <person name="Stansfield I."/>
            <person name="Stumpf M.P."/>
            <person name="Sudbery P.E."/>
            <person name="Srikantha T."/>
            <person name="Zeng Q."/>
            <person name="Berman J."/>
            <person name="Berriman M."/>
            <person name="Heitman J."/>
            <person name="Gow N.A."/>
            <person name="Lorenz M.C."/>
            <person name="Birren B.W."/>
            <person name="Kellis M."/>
            <person name="Cuomo C.A."/>
        </authorList>
    </citation>
    <scope>NUCLEOTIDE SEQUENCE [LARGE SCALE GENOMIC DNA]</scope>
    <source>
        <strain evidence="11">ATCC MYA-3404 / T1</strain>
    </source>
</reference>
<evidence type="ECO:0000256" key="2">
    <source>
        <dbReference type="ARBA" id="ARBA00007053"/>
    </source>
</evidence>
<dbReference type="EMBL" id="GG692400">
    <property type="protein sequence ID" value="EER31884.1"/>
    <property type="molecule type" value="Genomic_DNA"/>
</dbReference>
<sequence>MYYKQHIFTMLNPIKYSLSRVPLTRYYVTATTKASSTVTRSYNRSYKRASPVVKPKAVTTPKEEFEVEQEGEEENDIIGTGNESGSHGSALFHDSPLEAPLFNNNNGTINWSDSFHGLGSQPFSREIADILLTPIDAKDIEIKPDGLLYLPEIKYRRVLNRAFGPGGWGLAPRTETFITPTQISREYGLICHGRLVSIARGEQDYFGGEDKITTALEGCKSNALMRCCKDLGIASELWDPAFVRAWKKKYCEEIFVEHATKKTKKKLWRLKTNKEIPYPFKAI</sequence>
<evidence type="ECO:0000313" key="10">
    <source>
        <dbReference type="EMBL" id="EER31884.1"/>
    </source>
</evidence>
<organism evidence="10 11">
    <name type="scientific">Candida tropicalis (strain ATCC MYA-3404 / T1)</name>
    <name type="common">Yeast</name>
    <dbReference type="NCBI Taxonomy" id="294747"/>
    <lineage>
        <taxon>Eukaryota</taxon>
        <taxon>Fungi</taxon>
        <taxon>Dikarya</taxon>
        <taxon>Ascomycota</taxon>
        <taxon>Saccharomycotina</taxon>
        <taxon>Pichiomycetes</taxon>
        <taxon>Debaryomycetaceae</taxon>
        <taxon>Candida/Lodderomyces clade</taxon>
        <taxon>Candida</taxon>
    </lineage>
</organism>
<dbReference type="RefSeq" id="XP_002550369.1">
    <property type="nucleotide sequence ID" value="XM_002550323.1"/>
</dbReference>
<evidence type="ECO:0000256" key="9">
    <source>
        <dbReference type="ARBA" id="ARBA00023271"/>
    </source>
</evidence>
<keyword evidence="9" id="KW-1135">Mitochondrion nucleoid</keyword>
<evidence type="ECO:0000256" key="7">
    <source>
        <dbReference type="ARBA" id="ARBA00023128"/>
    </source>
</evidence>
<dbReference type="GO" id="GO:0036297">
    <property type="term" value="P:interstrand cross-link repair"/>
    <property type="evidence" value="ECO:0007669"/>
    <property type="project" value="EnsemblFungi"/>
</dbReference>
<protein>
    <recommendedName>
        <fullName evidence="3">Mitochondrial genome maintenance protein MGM101</fullName>
    </recommendedName>
</protein>
<evidence type="ECO:0000256" key="6">
    <source>
        <dbReference type="ARBA" id="ARBA00023125"/>
    </source>
</evidence>
<dbReference type="GeneID" id="8296614"/>
<keyword evidence="11" id="KW-1185">Reference proteome</keyword>
<evidence type="ECO:0000313" key="11">
    <source>
        <dbReference type="Proteomes" id="UP000002037"/>
    </source>
</evidence>
<evidence type="ECO:0000256" key="8">
    <source>
        <dbReference type="ARBA" id="ARBA00023204"/>
    </source>
</evidence>
<gene>
    <name evidence="10" type="ORF">CTRG_04667</name>
</gene>
<accession>C5MF24</accession>
<dbReference type="Proteomes" id="UP000002037">
    <property type="component" value="Unassembled WGS sequence"/>
</dbReference>
<evidence type="ECO:0000256" key="4">
    <source>
        <dbReference type="ARBA" id="ARBA00022763"/>
    </source>
</evidence>
<evidence type="ECO:0000256" key="1">
    <source>
        <dbReference type="ARBA" id="ARBA00004436"/>
    </source>
</evidence>
<dbReference type="AlphaFoldDB" id="C5MF24"/>
<dbReference type="GO" id="GO:0003697">
    <property type="term" value="F:single-stranded DNA binding"/>
    <property type="evidence" value="ECO:0007669"/>
    <property type="project" value="EnsemblFungi"/>
</dbReference>
<dbReference type="HOGENOM" id="CLU_028692_1_0_1"/>
<dbReference type="eggNOG" id="ENOG502RXU4">
    <property type="taxonomic scope" value="Eukaryota"/>
</dbReference>